<name>A0A183M5B7_9TREM</name>
<dbReference type="Proteomes" id="UP000277204">
    <property type="component" value="Unassembled WGS sequence"/>
</dbReference>
<accession>A0A183M5B7</accession>
<dbReference type="STRING" id="48269.A0A183M5B7"/>
<gene>
    <name evidence="1" type="ORF">SMRZ_LOCUS11242</name>
</gene>
<sequence length="134" mass="15527">MFASIIYNLISVISYMFRFGSSDCDNPDDERRLSDRLIDFFRDQWLKEESAAGPHERKKVISYTQSYTQPTTNGDFIHKSTWIQHTCTVRMVGGLQGLKAQVTISMYETKQATQLDEIEKIDKVFPVKINSKHL</sequence>
<dbReference type="AlphaFoldDB" id="A0A183M5B7"/>
<protein>
    <submittedName>
        <fullName evidence="1">Uncharacterized protein</fullName>
    </submittedName>
</protein>
<dbReference type="EMBL" id="UZAI01006215">
    <property type="protein sequence ID" value="VDO94365.1"/>
    <property type="molecule type" value="Genomic_DNA"/>
</dbReference>
<evidence type="ECO:0000313" key="1">
    <source>
        <dbReference type="EMBL" id="VDO94365.1"/>
    </source>
</evidence>
<evidence type="ECO:0000313" key="2">
    <source>
        <dbReference type="Proteomes" id="UP000277204"/>
    </source>
</evidence>
<proteinExistence type="predicted"/>
<organism evidence="1 2">
    <name type="scientific">Schistosoma margrebowiei</name>
    <dbReference type="NCBI Taxonomy" id="48269"/>
    <lineage>
        <taxon>Eukaryota</taxon>
        <taxon>Metazoa</taxon>
        <taxon>Spiralia</taxon>
        <taxon>Lophotrochozoa</taxon>
        <taxon>Platyhelminthes</taxon>
        <taxon>Trematoda</taxon>
        <taxon>Digenea</taxon>
        <taxon>Strigeidida</taxon>
        <taxon>Schistosomatoidea</taxon>
        <taxon>Schistosomatidae</taxon>
        <taxon>Schistosoma</taxon>
    </lineage>
</organism>
<reference evidence="1 2" key="1">
    <citation type="submission" date="2018-11" db="EMBL/GenBank/DDBJ databases">
        <authorList>
            <consortium name="Pathogen Informatics"/>
        </authorList>
    </citation>
    <scope>NUCLEOTIDE SEQUENCE [LARGE SCALE GENOMIC DNA]</scope>
    <source>
        <strain evidence="1 2">Zambia</strain>
    </source>
</reference>
<keyword evidence="2" id="KW-1185">Reference proteome</keyword>